<feature type="transmembrane region" description="Helical" evidence="1">
    <location>
        <begin position="98"/>
        <end position="120"/>
    </location>
</feature>
<evidence type="ECO:0000313" key="3">
    <source>
        <dbReference type="Proteomes" id="UP000189433"/>
    </source>
</evidence>
<reference evidence="2 3" key="1">
    <citation type="submission" date="2016-10" db="EMBL/GenBank/DDBJ databases">
        <title>Rodentibacter gen. nov. and new species.</title>
        <authorList>
            <person name="Christensen H."/>
        </authorList>
    </citation>
    <scope>NUCLEOTIDE SEQUENCE [LARGE SCALE GENOMIC DNA]</scope>
    <source>
        <strain evidence="2 3">CCUG17206</strain>
    </source>
</reference>
<dbReference type="Proteomes" id="UP000189433">
    <property type="component" value="Unassembled WGS sequence"/>
</dbReference>
<evidence type="ECO:0000256" key="1">
    <source>
        <dbReference type="SAM" id="Phobius"/>
    </source>
</evidence>
<dbReference type="OrthoDB" id="5686406at2"/>
<feature type="transmembrane region" description="Helical" evidence="1">
    <location>
        <begin position="70"/>
        <end position="92"/>
    </location>
</feature>
<evidence type="ECO:0000313" key="2">
    <source>
        <dbReference type="EMBL" id="OOF42272.1"/>
    </source>
</evidence>
<keyword evidence="1" id="KW-0472">Membrane</keyword>
<accession>A0A1V3IKZ1</accession>
<name>A0A1V3IKZ1_9PAST</name>
<keyword evidence="1" id="KW-1133">Transmembrane helix</keyword>
<protein>
    <submittedName>
        <fullName evidence="2">Uncharacterized protein</fullName>
    </submittedName>
</protein>
<dbReference type="RefSeq" id="WP_077416775.1">
    <property type="nucleotide sequence ID" value="NZ_MLHJ01000064.1"/>
</dbReference>
<dbReference type="AlphaFoldDB" id="A0A1V3IKZ1"/>
<comment type="caution">
    <text evidence="2">The sequence shown here is derived from an EMBL/GenBank/DDBJ whole genome shotgun (WGS) entry which is preliminary data.</text>
</comment>
<keyword evidence="3" id="KW-1185">Reference proteome</keyword>
<gene>
    <name evidence="2" type="ORF">BKK50_07240</name>
</gene>
<proteinExistence type="predicted"/>
<keyword evidence="1" id="KW-0812">Transmembrane</keyword>
<sequence length="126" mass="14465">MKPYLKALILFPLILQGLATALLEFLNANADPYYQLPFIQNFLVVFILVAIPAFLISLITTKFCYMRYNIAAIVLCSALVSFFYYLTIIYLIEFTISFWGALLGMCFMTFCTLFILPWLLPKTKSS</sequence>
<organism evidence="2 3">
    <name type="scientific">Rodentibacter rarus</name>
    <dbReference type="NCBI Taxonomy" id="1908260"/>
    <lineage>
        <taxon>Bacteria</taxon>
        <taxon>Pseudomonadati</taxon>
        <taxon>Pseudomonadota</taxon>
        <taxon>Gammaproteobacteria</taxon>
        <taxon>Pasteurellales</taxon>
        <taxon>Pasteurellaceae</taxon>
        <taxon>Rodentibacter</taxon>
    </lineage>
</organism>
<dbReference type="EMBL" id="MLHJ01000064">
    <property type="protein sequence ID" value="OOF42272.1"/>
    <property type="molecule type" value="Genomic_DNA"/>
</dbReference>
<dbReference type="STRING" id="1908260.BKK50_07240"/>
<feature type="transmembrane region" description="Helical" evidence="1">
    <location>
        <begin position="38"/>
        <end position="58"/>
    </location>
</feature>